<name>A0AAJ8BNM1_ASPNG</name>
<proteinExistence type="predicted"/>
<dbReference type="AlphaFoldDB" id="A0AAJ8BNM1"/>
<evidence type="ECO:0000313" key="1">
    <source>
        <dbReference type="RefSeq" id="XP_059599741.1"/>
    </source>
</evidence>
<dbReference type="RefSeq" id="XP_059599741.1">
    <property type="nucleotide sequence ID" value="XM_059750990.1"/>
</dbReference>
<accession>A0AAJ8BNM1</accession>
<dbReference type="KEGG" id="ang:An01g10230"/>
<reference evidence="1" key="1">
    <citation type="submission" date="2025-02" db="EMBL/GenBank/DDBJ databases">
        <authorList>
            <consortium name="NCBI Genome Project"/>
        </authorList>
    </citation>
    <scope>NUCLEOTIDE SEQUENCE</scope>
</reference>
<dbReference type="VEuPathDB" id="FungiDB:An01g10230"/>
<organism evidence="1">
    <name type="scientific">Aspergillus niger</name>
    <dbReference type="NCBI Taxonomy" id="5061"/>
    <lineage>
        <taxon>Eukaryota</taxon>
        <taxon>Fungi</taxon>
        <taxon>Dikarya</taxon>
        <taxon>Ascomycota</taxon>
        <taxon>Pezizomycotina</taxon>
        <taxon>Eurotiomycetes</taxon>
        <taxon>Eurotiomycetidae</taxon>
        <taxon>Eurotiales</taxon>
        <taxon>Aspergillaceae</taxon>
        <taxon>Aspergillus</taxon>
        <taxon>Aspergillus subgen. Circumdati</taxon>
    </lineage>
</organism>
<sequence>MDESTLSSSRRAVDLGGVVAVERNIPGPRGSIALTPAKHPLKARIPMVTILHVNGNIRTIFATFTVVRSSAHGPDLTHREEAKAVIDRSWCSPGCKQSRKLFGIRGRVSQISPWTVLLLTDVSNLNPAKVPSLACSSSYWFSTGGLRMVACSLVKGEGLRVQIIVGGCLGAYRKRLPSQSAGLTSAQ</sequence>
<dbReference type="GeneID" id="84590070"/>
<protein>
    <submittedName>
        <fullName evidence="1">Uncharacterized protein</fullName>
    </submittedName>
</protein>
<gene>
    <name evidence="1" type="ORF">An01g10230</name>
</gene>
<reference evidence="1" key="2">
    <citation type="submission" date="2025-08" db="UniProtKB">
        <authorList>
            <consortium name="RefSeq"/>
        </authorList>
    </citation>
    <scope>IDENTIFICATION</scope>
</reference>